<reference evidence="1 2" key="1">
    <citation type="submission" date="2015-04" db="EMBL/GenBank/DDBJ databases">
        <title>Complete genome sequence of Schizopora paradoxa KUC8140, a cosmopolitan wood degrader in East Asia.</title>
        <authorList>
            <consortium name="DOE Joint Genome Institute"/>
            <person name="Min B."/>
            <person name="Park H."/>
            <person name="Jang Y."/>
            <person name="Kim J.-J."/>
            <person name="Kim K.H."/>
            <person name="Pangilinan J."/>
            <person name="Lipzen A."/>
            <person name="Riley R."/>
            <person name="Grigoriev I.V."/>
            <person name="Spatafora J.W."/>
            <person name="Choi I.-G."/>
        </authorList>
    </citation>
    <scope>NUCLEOTIDE SEQUENCE [LARGE SCALE GENOMIC DNA]</scope>
    <source>
        <strain evidence="1 2">KUC8140</strain>
    </source>
</reference>
<evidence type="ECO:0000313" key="1">
    <source>
        <dbReference type="EMBL" id="KLO15482.1"/>
    </source>
</evidence>
<dbReference type="AlphaFoldDB" id="A0A0H2RV78"/>
<sequence length="200" mass="22277">MIFRELLLPSYIASRVSRASPIACSRWRCSSLCRANGPRNQVLKRSRILEMPLNNTSPNLMCVAKDGSCILFAVVAAYCAPIAHFVEFPMAEIGSARSTCVSYTFACFAKGFYFGLRYFAVSCGHLSGQQYVGNLAWGHNIVTGKQLIRLPCSFVTNKSRTQDVLSSINLRQHPLLYQGRTALEVGVRRTLDSMRATLQR</sequence>
<dbReference type="EMBL" id="KQ085929">
    <property type="protein sequence ID" value="KLO15482.1"/>
    <property type="molecule type" value="Genomic_DNA"/>
</dbReference>
<dbReference type="Proteomes" id="UP000053477">
    <property type="component" value="Unassembled WGS sequence"/>
</dbReference>
<protein>
    <submittedName>
        <fullName evidence="1">Uncharacterized protein</fullName>
    </submittedName>
</protein>
<evidence type="ECO:0000313" key="2">
    <source>
        <dbReference type="Proteomes" id="UP000053477"/>
    </source>
</evidence>
<dbReference type="InParanoid" id="A0A0H2RV78"/>
<organism evidence="1 2">
    <name type="scientific">Schizopora paradoxa</name>
    <dbReference type="NCBI Taxonomy" id="27342"/>
    <lineage>
        <taxon>Eukaryota</taxon>
        <taxon>Fungi</taxon>
        <taxon>Dikarya</taxon>
        <taxon>Basidiomycota</taxon>
        <taxon>Agaricomycotina</taxon>
        <taxon>Agaricomycetes</taxon>
        <taxon>Hymenochaetales</taxon>
        <taxon>Schizoporaceae</taxon>
        <taxon>Schizopora</taxon>
    </lineage>
</organism>
<keyword evidence="2" id="KW-1185">Reference proteome</keyword>
<name>A0A0H2RV78_9AGAM</name>
<gene>
    <name evidence="1" type="ORF">SCHPADRAFT_263309</name>
</gene>
<proteinExistence type="predicted"/>
<accession>A0A0H2RV78</accession>